<sequence>MRCQAAKVWLGSLHLPFDVIDIYQEPEHIALLRDQKMETLPVFRIGETWIQGFDRMKLLAAIAAQLESNR</sequence>
<proteinExistence type="predicted"/>
<dbReference type="Proteomes" id="UP000190229">
    <property type="component" value="Unassembled WGS sequence"/>
</dbReference>
<comment type="caution">
    <text evidence="1">The sequence shown here is derived from an EMBL/GenBank/DDBJ whole genome shotgun (WGS) entry which is preliminary data.</text>
</comment>
<dbReference type="RefSeq" id="WP_079290134.1">
    <property type="nucleotide sequence ID" value="NZ_MWPS01000014.1"/>
</dbReference>
<evidence type="ECO:0000313" key="2">
    <source>
        <dbReference type="Proteomes" id="UP000190229"/>
    </source>
</evidence>
<dbReference type="EMBL" id="MWPS01000014">
    <property type="protein sequence ID" value="OPG16773.1"/>
    <property type="molecule type" value="Genomic_DNA"/>
</dbReference>
<dbReference type="InterPro" id="IPR036249">
    <property type="entry name" value="Thioredoxin-like_sf"/>
</dbReference>
<dbReference type="Gene3D" id="3.40.30.10">
    <property type="entry name" value="Glutaredoxin"/>
    <property type="match status" value="1"/>
</dbReference>
<gene>
    <name evidence="1" type="ORF">B2M26_05290</name>
</gene>
<evidence type="ECO:0000313" key="1">
    <source>
        <dbReference type="EMBL" id="OPG16773.1"/>
    </source>
</evidence>
<name>A0A1V4EV05_9BACL</name>
<dbReference type="SUPFAM" id="SSF52833">
    <property type="entry name" value="Thioredoxin-like"/>
    <property type="match status" value="1"/>
</dbReference>
<accession>A0A1V4EV05</accession>
<reference evidence="1 2" key="1">
    <citation type="submission" date="2017-02" db="EMBL/GenBank/DDBJ databases">
        <title>Draft genome of Acidibacillus ferrooxidans Huett2.</title>
        <authorList>
            <person name="Schopf S."/>
        </authorList>
    </citation>
    <scope>NUCLEOTIDE SEQUENCE [LARGE SCALE GENOMIC DNA]</scope>
    <source>
        <strain evidence="1 2">Huett2</strain>
    </source>
</reference>
<evidence type="ECO:0008006" key="3">
    <source>
        <dbReference type="Google" id="ProtNLM"/>
    </source>
</evidence>
<protein>
    <recommendedName>
        <fullName evidence="3">Glutaredoxin domain-containing protein</fullName>
    </recommendedName>
</protein>
<dbReference type="AlphaFoldDB" id="A0A1V4EV05"/>
<keyword evidence="2" id="KW-1185">Reference proteome</keyword>
<organism evidence="1 2">
    <name type="scientific">Ferroacidibacillus organovorans</name>
    <dbReference type="NCBI Taxonomy" id="1765683"/>
    <lineage>
        <taxon>Bacteria</taxon>
        <taxon>Bacillati</taxon>
        <taxon>Bacillota</taxon>
        <taxon>Bacilli</taxon>
        <taxon>Bacillales</taxon>
        <taxon>Alicyclobacillaceae</taxon>
        <taxon>Ferroacidibacillus</taxon>
    </lineage>
</organism>